<dbReference type="RefSeq" id="WP_012862447.1">
    <property type="nucleotide sequence ID" value="NC_013517.1"/>
</dbReference>
<name>D1ANR1_SEBTE</name>
<dbReference type="STRING" id="526218.Sterm_3023"/>
<evidence type="ECO:0000313" key="2">
    <source>
        <dbReference type="EMBL" id="ACZ09865.1"/>
    </source>
</evidence>
<dbReference type="KEGG" id="str:Sterm_3023"/>
<dbReference type="PROSITE" id="PS51108">
    <property type="entry name" value="PTS_EIID"/>
    <property type="match status" value="1"/>
</dbReference>
<accession>D1ANR1</accession>
<dbReference type="PANTHER" id="PTHR32502:SF23">
    <property type="entry name" value="TRANSPORT PROTEIN, PTS SYSTEM"/>
    <property type="match status" value="1"/>
</dbReference>
<feature type="transmembrane region" description="Helical" evidence="1">
    <location>
        <begin position="254"/>
        <end position="272"/>
    </location>
</feature>
<feature type="transmembrane region" description="Helical" evidence="1">
    <location>
        <begin position="141"/>
        <end position="167"/>
    </location>
</feature>
<dbReference type="Proteomes" id="UP000000845">
    <property type="component" value="Chromosome"/>
</dbReference>
<proteinExistence type="predicted"/>
<feature type="transmembrane region" description="Helical" evidence="1">
    <location>
        <begin position="188"/>
        <end position="207"/>
    </location>
</feature>
<feature type="transmembrane region" description="Helical" evidence="1">
    <location>
        <begin position="114"/>
        <end position="135"/>
    </location>
</feature>
<feature type="transmembrane region" description="Helical" evidence="1">
    <location>
        <begin position="227"/>
        <end position="247"/>
    </location>
</feature>
<dbReference type="InterPro" id="IPR004704">
    <property type="entry name" value="PTS_IID_man"/>
</dbReference>
<dbReference type="EMBL" id="CP001739">
    <property type="protein sequence ID" value="ACZ09865.1"/>
    <property type="molecule type" value="Genomic_DNA"/>
</dbReference>
<gene>
    <name evidence="2" type="ordered locus">Sterm_3023</name>
</gene>
<dbReference type="PANTHER" id="PTHR32502">
    <property type="entry name" value="N-ACETYLGALACTOSAMINE PERMEASE II COMPONENT-RELATED"/>
    <property type="match status" value="1"/>
</dbReference>
<dbReference type="eggNOG" id="COG3716">
    <property type="taxonomic scope" value="Bacteria"/>
</dbReference>
<reference evidence="2 3" key="2">
    <citation type="journal article" date="2010" name="Stand. Genomic Sci.">
        <title>Complete genome sequence of Sebaldella termitidis type strain (NCTC 11300).</title>
        <authorList>
            <person name="Harmon-Smith M."/>
            <person name="Celia L."/>
            <person name="Chertkov O."/>
            <person name="Lapidus A."/>
            <person name="Copeland A."/>
            <person name="Glavina Del Rio T."/>
            <person name="Nolan M."/>
            <person name="Lucas S."/>
            <person name="Tice H."/>
            <person name="Cheng J.F."/>
            <person name="Han C."/>
            <person name="Detter J.C."/>
            <person name="Bruce D."/>
            <person name="Goodwin L."/>
            <person name="Pitluck S."/>
            <person name="Pati A."/>
            <person name="Liolios K."/>
            <person name="Ivanova N."/>
            <person name="Mavromatis K."/>
            <person name="Mikhailova N."/>
            <person name="Chen A."/>
            <person name="Palaniappan K."/>
            <person name="Land M."/>
            <person name="Hauser L."/>
            <person name="Chang Y.J."/>
            <person name="Jeffries C.D."/>
            <person name="Brettin T."/>
            <person name="Goker M."/>
            <person name="Beck B."/>
            <person name="Bristow J."/>
            <person name="Eisen J.A."/>
            <person name="Markowitz V."/>
            <person name="Hugenholtz P."/>
            <person name="Kyrpides N.C."/>
            <person name="Klenk H.P."/>
            <person name="Chen F."/>
        </authorList>
    </citation>
    <scope>NUCLEOTIDE SEQUENCE [LARGE SCALE GENOMIC DNA]</scope>
    <source>
        <strain evidence="3">ATCC 33386 / NCTC 11300</strain>
    </source>
</reference>
<dbReference type="InterPro" id="IPR050303">
    <property type="entry name" value="GatZ_KbaZ_carbometab"/>
</dbReference>
<protein>
    <submittedName>
        <fullName evidence="2">PTS system mannose/fructose/sorbose family IID component</fullName>
    </submittedName>
</protein>
<evidence type="ECO:0000313" key="3">
    <source>
        <dbReference type="Proteomes" id="UP000000845"/>
    </source>
</evidence>
<keyword evidence="1" id="KW-0812">Transmembrane</keyword>
<keyword evidence="1" id="KW-1133">Transmembrane helix</keyword>
<dbReference type="HOGENOM" id="CLU_060742_2_0_0"/>
<organism evidence="2 3">
    <name type="scientific">Sebaldella termitidis (strain ATCC 33386 / NCTC 11300)</name>
    <dbReference type="NCBI Taxonomy" id="526218"/>
    <lineage>
        <taxon>Bacteria</taxon>
        <taxon>Fusobacteriati</taxon>
        <taxon>Fusobacteriota</taxon>
        <taxon>Fusobacteriia</taxon>
        <taxon>Fusobacteriales</taxon>
        <taxon>Leptotrichiaceae</taxon>
        <taxon>Sebaldella</taxon>
    </lineage>
</organism>
<evidence type="ECO:0000256" key="1">
    <source>
        <dbReference type="SAM" id="Phobius"/>
    </source>
</evidence>
<keyword evidence="1" id="KW-0472">Membrane</keyword>
<dbReference type="AlphaFoldDB" id="D1ANR1"/>
<dbReference type="GO" id="GO:0009401">
    <property type="term" value="P:phosphoenolpyruvate-dependent sugar phosphotransferase system"/>
    <property type="evidence" value="ECO:0007669"/>
    <property type="project" value="InterPro"/>
</dbReference>
<dbReference type="Pfam" id="PF03613">
    <property type="entry name" value="EIID-AGA"/>
    <property type="match status" value="1"/>
</dbReference>
<sequence>MSENNMKNEVTKKDLYKVGVRWLMSNTSAWNWERMQNVAFAWSMVPVLKKVTNTKEELGHALSRHMSFFNTEPTIGTPLIGAVAAMEVQKSKGEDIPDDVFNAIKSGLMGPMAALGDSLFASTGNALLLSFGMGLALEGNILGPVMFAVIWTAITIGFSMWGIQFGFKEGMKIMDSEIFSPEMISKATAFLAILGLTVVGGLSAQFISLKTKIAWGNGESVTKLQDIFDGLMPGILPFILVMVIWYLHDKKNISVMKLLLLLILIGAAGSLIRLF</sequence>
<dbReference type="GO" id="GO:0005886">
    <property type="term" value="C:plasma membrane"/>
    <property type="evidence" value="ECO:0007669"/>
    <property type="project" value="TreeGrafter"/>
</dbReference>
<reference evidence="3" key="1">
    <citation type="submission" date="2009-09" db="EMBL/GenBank/DDBJ databases">
        <title>The complete chromosome of Sebaldella termitidis ATCC 33386.</title>
        <authorList>
            <consortium name="US DOE Joint Genome Institute (JGI-PGF)"/>
            <person name="Lucas S."/>
            <person name="Copeland A."/>
            <person name="Lapidus A."/>
            <person name="Glavina del Rio T."/>
            <person name="Dalin E."/>
            <person name="Tice H."/>
            <person name="Bruce D."/>
            <person name="Goodwin L."/>
            <person name="Pitluck S."/>
            <person name="Kyrpides N."/>
            <person name="Mavromatis K."/>
            <person name="Ivanova N."/>
            <person name="Mikhailova N."/>
            <person name="Sims D."/>
            <person name="Meincke L."/>
            <person name="Brettin T."/>
            <person name="Detter J.C."/>
            <person name="Han C."/>
            <person name="Larimer F."/>
            <person name="Land M."/>
            <person name="Hauser L."/>
            <person name="Markowitz V."/>
            <person name="Cheng J.F."/>
            <person name="Hugenholtz P."/>
            <person name="Woyke T."/>
            <person name="Wu D."/>
            <person name="Eisen J.A."/>
        </authorList>
    </citation>
    <scope>NUCLEOTIDE SEQUENCE [LARGE SCALE GENOMIC DNA]</scope>
    <source>
        <strain evidence="3">ATCC 33386 / NCTC 11300</strain>
    </source>
</reference>
<keyword evidence="3" id="KW-1185">Reference proteome</keyword>